<feature type="transmembrane region" description="Helical" evidence="5">
    <location>
        <begin position="362"/>
        <end position="384"/>
    </location>
</feature>
<feature type="transmembrane region" description="Helical" evidence="5">
    <location>
        <begin position="205"/>
        <end position="224"/>
    </location>
</feature>
<dbReference type="InterPro" id="IPR011701">
    <property type="entry name" value="MFS"/>
</dbReference>
<protein>
    <submittedName>
        <fullName evidence="7">MFS transporter</fullName>
    </submittedName>
</protein>
<evidence type="ECO:0000256" key="2">
    <source>
        <dbReference type="ARBA" id="ARBA00022692"/>
    </source>
</evidence>
<feature type="transmembrane region" description="Helical" evidence="5">
    <location>
        <begin position="174"/>
        <end position="193"/>
    </location>
</feature>
<evidence type="ECO:0000313" key="8">
    <source>
        <dbReference type="Proteomes" id="UP001596074"/>
    </source>
</evidence>
<feature type="transmembrane region" description="Helical" evidence="5">
    <location>
        <begin position="442"/>
        <end position="461"/>
    </location>
</feature>
<evidence type="ECO:0000256" key="1">
    <source>
        <dbReference type="ARBA" id="ARBA00004651"/>
    </source>
</evidence>
<name>A0ABW1AGB3_9ACTN</name>
<dbReference type="RefSeq" id="WP_378290705.1">
    <property type="nucleotide sequence ID" value="NZ_JBHSON010000116.1"/>
</dbReference>
<dbReference type="Gene3D" id="1.20.1250.20">
    <property type="entry name" value="MFS general substrate transporter like domains"/>
    <property type="match status" value="2"/>
</dbReference>
<dbReference type="PANTHER" id="PTHR42718:SF49">
    <property type="entry name" value="EXPORT PROTEIN"/>
    <property type="match status" value="1"/>
</dbReference>
<dbReference type="PANTHER" id="PTHR42718">
    <property type="entry name" value="MAJOR FACILITATOR SUPERFAMILY MULTIDRUG TRANSPORTER MFSC"/>
    <property type="match status" value="1"/>
</dbReference>
<feature type="transmembrane region" description="Helical" evidence="5">
    <location>
        <begin position="12"/>
        <end position="34"/>
    </location>
</feature>
<dbReference type="InterPro" id="IPR020846">
    <property type="entry name" value="MFS_dom"/>
</dbReference>
<feature type="domain" description="Major facilitator superfamily (MFS) profile" evidence="6">
    <location>
        <begin position="19"/>
        <end position="465"/>
    </location>
</feature>
<feature type="transmembrane region" description="Helical" evidence="5">
    <location>
        <begin position="236"/>
        <end position="253"/>
    </location>
</feature>
<feature type="transmembrane region" description="Helical" evidence="5">
    <location>
        <begin position="338"/>
        <end position="356"/>
    </location>
</feature>
<feature type="transmembrane region" description="Helical" evidence="5">
    <location>
        <begin position="54"/>
        <end position="73"/>
    </location>
</feature>
<feature type="transmembrane region" description="Helical" evidence="5">
    <location>
        <begin position="147"/>
        <end position="168"/>
    </location>
</feature>
<feature type="transmembrane region" description="Helical" evidence="5">
    <location>
        <begin position="405"/>
        <end position="422"/>
    </location>
</feature>
<feature type="transmembrane region" description="Helical" evidence="5">
    <location>
        <begin position="85"/>
        <end position="108"/>
    </location>
</feature>
<keyword evidence="2 5" id="KW-0812">Transmembrane</keyword>
<keyword evidence="4 5" id="KW-0472">Membrane</keyword>
<dbReference type="PROSITE" id="PS50850">
    <property type="entry name" value="MFS"/>
    <property type="match status" value="1"/>
</dbReference>
<dbReference type="InterPro" id="IPR036259">
    <property type="entry name" value="MFS_trans_sf"/>
</dbReference>
<feature type="transmembrane region" description="Helical" evidence="5">
    <location>
        <begin position="273"/>
        <end position="293"/>
    </location>
</feature>
<evidence type="ECO:0000256" key="5">
    <source>
        <dbReference type="SAM" id="Phobius"/>
    </source>
</evidence>
<accession>A0ABW1AGB3</accession>
<comment type="caution">
    <text evidence="7">The sequence shown here is derived from an EMBL/GenBank/DDBJ whole genome shotgun (WGS) entry which is preliminary data.</text>
</comment>
<sequence length="465" mass="46413">MTTLAAPRAPERAAGATAALALPGAATLLALMNYTAPMAVLTDTAAGLRAGPTAQIWLMSSISLGLAAALLAVGSLADDHGRRRVFVLGAVLLAVSSAGCALAPNAAVFVAGRIAQGAASAALIAAGLGIIGATFAPGPRRSHATGLWGAMLGLGIALGPIAAAGLGALGGWRLWYWATVAASALLAAVAARTLHESRAGRRRGLDLPGVVTMSLGVAALLAAITWGRIGWGRPEVIGLLVLAAVLLAAFVAVESRRRAPMLDLALFRRPRFLLSVVGALLTGLGIIGVMSYVPTVLAVVLGMSPLSAALLLSIWSGLSFVAAAQARRLPARLPAGRLLAAALALNAAGQLGLLGFAPGEHWWRMVPGLVVAGIGSGLGNAMLARLAVESVPADRAGMGSGAGNTARYIGASLGVALVGTIVTGTGDGHARPAEAFAHGADIALVVCSLVAVLGAVFAALVRERD</sequence>
<organism evidence="7 8">
    <name type="scientific">Actinomadura rugatobispora</name>
    <dbReference type="NCBI Taxonomy" id="1994"/>
    <lineage>
        <taxon>Bacteria</taxon>
        <taxon>Bacillati</taxon>
        <taxon>Actinomycetota</taxon>
        <taxon>Actinomycetes</taxon>
        <taxon>Streptosporangiales</taxon>
        <taxon>Thermomonosporaceae</taxon>
        <taxon>Actinomadura</taxon>
    </lineage>
</organism>
<dbReference type="SUPFAM" id="SSF103473">
    <property type="entry name" value="MFS general substrate transporter"/>
    <property type="match status" value="1"/>
</dbReference>
<evidence type="ECO:0000256" key="4">
    <source>
        <dbReference type="ARBA" id="ARBA00023136"/>
    </source>
</evidence>
<evidence type="ECO:0000256" key="3">
    <source>
        <dbReference type="ARBA" id="ARBA00022989"/>
    </source>
</evidence>
<dbReference type="EMBL" id="JBHSON010000116">
    <property type="protein sequence ID" value="MFC5753562.1"/>
    <property type="molecule type" value="Genomic_DNA"/>
</dbReference>
<evidence type="ECO:0000259" key="6">
    <source>
        <dbReference type="PROSITE" id="PS50850"/>
    </source>
</evidence>
<dbReference type="Pfam" id="PF07690">
    <property type="entry name" value="MFS_1"/>
    <property type="match status" value="1"/>
</dbReference>
<feature type="transmembrane region" description="Helical" evidence="5">
    <location>
        <begin position="305"/>
        <end position="326"/>
    </location>
</feature>
<proteinExistence type="predicted"/>
<gene>
    <name evidence="7" type="ORF">ACFPZN_48765</name>
</gene>
<keyword evidence="3 5" id="KW-1133">Transmembrane helix</keyword>
<comment type="subcellular location">
    <subcellularLocation>
        <location evidence="1">Cell membrane</location>
        <topology evidence="1">Multi-pass membrane protein</topology>
    </subcellularLocation>
</comment>
<feature type="transmembrane region" description="Helical" evidence="5">
    <location>
        <begin position="114"/>
        <end position="135"/>
    </location>
</feature>
<dbReference type="Proteomes" id="UP001596074">
    <property type="component" value="Unassembled WGS sequence"/>
</dbReference>
<evidence type="ECO:0000313" key="7">
    <source>
        <dbReference type="EMBL" id="MFC5753562.1"/>
    </source>
</evidence>
<reference evidence="8" key="1">
    <citation type="journal article" date="2019" name="Int. J. Syst. Evol. Microbiol.">
        <title>The Global Catalogue of Microorganisms (GCM) 10K type strain sequencing project: providing services to taxonomists for standard genome sequencing and annotation.</title>
        <authorList>
            <consortium name="The Broad Institute Genomics Platform"/>
            <consortium name="The Broad Institute Genome Sequencing Center for Infectious Disease"/>
            <person name="Wu L."/>
            <person name="Ma J."/>
        </authorList>
    </citation>
    <scope>NUCLEOTIDE SEQUENCE [LARGE SCALE GENOMIC DNA]</scope>
    <source>
        <strain evidence="8">KCTC 42087</strain>
    </source>
</reference>
<keyword evidence="8" id="KW-1185">Reference proteome</keyword>